<dbReference type="STRING" id="428990.SAMN06295987_103412"/>
<keyword evidence="1" id="KW-0378">Hydrolase</keyword>
<dbReference type="InterPro" id="IPR002925">
    <property type="entry name" value="Dienelactn_hydro"/>
</dbReference>
<dbReference type="PANTHER" id="PTHR48081">
    <property type="entry name" value="AB HYDROLASE SUPERFAMILY PROTEIN C4A8.06C"/>
    <property type="match status" value="1"/>
</dbReference>
<dbReference type="Proteomes" id="UP000190989">
    <property type="component" value="Unassembled WGS sequence"/>
</dbReference>
<protein>
    <submittedName>
        <fullName evidence="4">Acetyl esterase/lipase</fullName>
    </submittedName>
</protein>
<dbReference type="GO" id="GO:0016787">
    <property type="term" value="F:hydrolase activity"/>
    <property type="evidence" value="ECO:0007669"/>
    <property type="project" value="UniProtKB-KW"/>
</dbReference>
<dbReference type="AlphaFoldDB" id="A0A1U6HZC7"/>
<feature type="signal peptide" evidence="2">
    <location>
        <begin position="1"/>
        <end position="33"/>
    </location>
</feature>
<evidence type="ECO:0000256" key="2">
    <source>
        <dbReference type="SAM" id="SignalP"/>
    </source>
</evidence>
<dbReference type="InterPro" id="IPR050300">
    <property type="entry name" value="GDXG_lipolytic_enzyme"/>
</dbReference>
<dbReference type="PANTHER" id="PTHR48081:SF6">
    <property type="entry name" value="PEPTIDASE S9 PROLYL OLIGOPEPTIDASE CATALYTIC DOMAIN-CONTAINING PROTEIN"/>
    <property type="match status" value="1"/>
</dbReference>
<evidence type="ECO:0000259" key="3">
    <source>
        <dbReference type="Pfam" id="PF01738"/>
    </source>
</evidence>
<accession>A0A1U6HZC7</accession>
<dbReference type="Pfam" id="PF01738">
    <property type="entry name" value="DLH"/>
    <property type="match status" value="1"/>
</dbReference>
<name>A0A1U6HZC7_9SPHN</name>
<proteinExistence type="predicted"/>
<sequence length="322" mass="34178">MIRLMRMTSNLTLTRPILAPLAACGLAAGFAVAAPALAQSDKMVSIATPAQGDAIKLGTGELPGATARESWHSQYNSVFARNVTEATLTPFLPDPAKATGTAVIVAPGGGFRTLSMENEGWDVARALAAKGVAAFVLKYRLNQTPPRLADFERSSADMTAPRGPAPRPDLEAMMANLGTQIADARAAFALVRKRSEEWHVDPDRIGMVGFSAGAMLTMATTLAGQDAKPAFIGNIYGPLAPATVPADAPPLFVALAADDPLFGNSGFGLIESWRAARRPVEFHLFEQGGHGFGMYQKPTTSTGWFDEFARWMGMHGLLKPSH</sequence>
<keyword evidence="2" id="KW-0732">Signal</keyword>
<dbReference type="EMBL" id="FVZE01000003">
    <property type="protein sequence ID" value="SLK01132.1"/>
    <property type="molecule type" value="Genomic_DNA"/>
</dbReference>
<organism evidence="4 5">
    <name type="scientific">Novosphingobium mathurense</name>
    <dbReference type="NCBI Taxonomy" id="428990"/>
    <lineage>
        <taxon>Bacteria</taxon>
        <taxon>Pseudomonadati</taxon>
        <taxon>Pseudomonadota</taxon>
        <taxon>Alphaproteobacteria</taxon>
        <taxon>Sphingomonadales</taxon>
        <taxon>Sphingomonadaceae</taxon>
        <taxon>Novosphingobium</taxon>
    </lineage>
</organism>
<evidence type="ECO:0000313" key="4">
    <source>
        <dbReference type="EMBL" id="SLK01132.1"/>
    </source>
</evidence>
<gene>
    <name evidence="4" type="ORF">SAMN06295987_103412</name>
</gene>
<feature type="chain" id="PRO_5010579523" evidence="2">
    <location>
        <begin position="34"/>
        <end position="322"/>
    </location>
</feature>
<keyword evidence="5" id="KW-1185">Reference proteome</keyword>
<dbReference type="InterPro" id="IPR029058">
    <property type="entry name" value="AB_hydrolase_fold"/>
</dbReference>
<evidence type="ECO:0000313" key="5">
    <source>
        <dbReference type="Proteomes" id="UP000190989"/>
    </source>
</evidence>
<dbReference type="SUPFAM" id="SSF53474">
    <property type="entry name" value="alpha/beta-Hydrolases"/>
    <property type="match status" value="1"/>
</dbReference>
<feature type="domain" description="Dienelactone hydrolase" evidence="3">
    <location>
        <begin position="117"/>
        <end position="297"/>
    </location>
</feature>
<evidence type="ECO:0000256" key="1">
    <source>
        <dbReference type="ARBA" id="ARBA00022801"/>
    </source>
</evidence>
<dbReference type="Gene3D" id="3.40.50.1820">
    <property type="entry name" value="alpha/beta hydrolase"/>
    <property type="match status" value="1"/>
</dbReference>
<reference evidence="5" key="1">
    <citation type="submission" date="2017-02" db="EMBL/GenBank/DDBJ databases">
        <authorList>
            <person name="Varghese N."/>
            <person name="Submissions S."/>
        </authorList>
    </citation>
    <scope>NUCLEOTIDE SEQUENCE [LARGE SCALE GENOMIC DNA]</scope>
    <source>
        <strain evidence="5">SM117</strain>
    </source>
</reference>